<dbReference type="InterPro" id="IPR002035">
    <property type="entry name" value="VWF_A"/>
</dbReference>
<dbReference type="AlphaFoldDB" id="U5EM68"/>
<dbReference type="PROSITE" id="PS50234">
    <property type="entry name" value="VWFA"/>
    <property type="match status" value="1"/>
</dbReference>
<dbReference type="PANTHER" id="PTHR10579">
    <property type="entry name" value="CALCIUM-ACTIVATED CHLORIDE CHANNEL REGULATOR"/>
    <property type="match status" value="1"/>
</dbReference>
<feature type="domain" description="VWFA" evidence="3">
    <location>
        <begin position="36"/>
        <end position="221"/>
    </location>
</feature>
<feature type="chain" id="PRO_5004659863" description="VWFA domain-containing protein" evidence="2">
    <location>
        <begin position="30"/>
        <end position="615"/>
    </location>
</feature>
<dbReference type="InterPro" id="IPR051266">
    <property type="entry name" value="CLCR"/>
</dbReference>
<protein>
    <recommendedName>
        <fullName evidence="3">VWFA domain-containing protein</fullName>
    </recommendedName>
</protein>
<dbReference type="PANTHER" id="PTHR10579:SF43">
    <property type="entry name" value="ZINC FINGER (C3HC4-TYPE RING FINGER) FAMILY PROTEIN"/>
    <property type="match status" value="1"/>
</dbReference>
<keyword evidence="1" id="KW-1133">Transmembrane helix</keyword>
<evidence type="ECO:0000259" key="3">
    <source>
        <dbReference type="PROSITE" id="PS50234"/>
    </source>
</evidence>
<reference evidence="4 5" key="1">
    <citation type="journal article" date="2014" name="BMC Genomics">
        <title>Genome based analysis of type-I polyketide synthase and nonribosomal peptide synthetase gene clusters in seven strains of five representative Nocardia species.</title>
        <authorList>
            <person name="Komaki H."/>
            <person name="Ichikawa N."/>
            <person name="Hosoyama A."/>
            <person name="Takahashi-Nakaguchi A."/>
            <person name="Matsuzawa T."/>
            <person name="Suzuki K."/>
            <person name="Fujita N."/>
            <person name="Gonoi T."/>
        </authorList>
    </citation>
    <scope>NUCLEOTIDE SEQUENCE [LARGE SCALE GENOMIC DNA]</scope>
    <source>
        <strain evidence="4 5">NBRC 15531</strain>
    </source>
</reference>
<keyword evidence="5" id="KW-1185">Reference proteome</keyword>
<dbReference type="SUPFAM" id="SSF53300">
    <property type="entry name" value="vWA-like"/>
    <property type="match status" value="1"/>
</dbReference>
<dbReference type="SMART" id="SM00327">
    <property type="entry name" value="VWA"/>
    <property type="match status" value="1"/>
</dbReference>
<dbReference type="GeneID" id="91516126"/>
<sequence length="615" mass="63185">MSRFRTLTAAATAAALTLLPAALPAIAHAEPAQYAPTMLILDASGSMQRPDQGATMMDSAKRAVRAFVDSAPAESKVGLTTYGTGTGNTDAEKEAGCRDVQILRQAATLDKAALTGAVDGIQARGWTPMGTALRQAAESLPSSGPRSIVLVSDGDDTCAPPDPCQVAAELKQQGLDLIVHSIGFAVDDKARAQLTCVAETTGGTYSDAVDGAALERILPRVSASALRNYQATGTPITGTDTFGTAPVAAPGQYVDTIGQHEKRWYAVDVPTGATAYVTGIVSFPRASLGASTEGIAVLEMRIYGHDGAYCNIRERELESRTGDGVAFTIGNILTRATDQPSGGSADSCQGGGRYYYELNWDEAPTGLPARLLVELLVGIEPGVTDPGPGAVTKETAFTAPAGPAAPVTGGGSFTVATALDGSGAYTDTIQSGEYVFYKVRLGWGQGLAYRVRFTETGGAGYTTATNVTTTLYSPLGGEIDEDTNSFSGRQATELAGATVPIRYANRDSSVTSAQRQSVAGWYYIAVKVGMPSGATAMPPTPIELDLTVAGDVEAGPVYLGGTPDVPGSQADTEKAVAVGGSESGTPWAAIVGIGVGVVALIGIGVAIRVVARRRA</sequence>
<dbReference type="RefSeq" id="WP_019046016.1">
    <property type="nucleotide sequence ID" value="NZ_BAFO02000034.1"/>
</dbReference>
<comment type="caution">
    <text evidence="4">The sequence shown here is derived from an EMBL/GenBank/DDBJ whole genome shotgun (WGS) entry which is preliminary data.</text>
</comment>
<keyword evidence="2" id="KW-0732">Signal</keyword>
<proteinExistence type="predicted"/>
<dbReference type="eggNOG" id="COG2304">
    <property type="taxonomic scope" value="Bacteria"/>
</dbReference>
<organism evidence="4 5">
    <name type="scientific">Nocardia asteroides NBRC 15531</name>
    <dbReference type="NCBI Taxonomy" id="1110697"/>
    <lineage>
        <taxon>Bacteria</taxon>
        <taxon>Bacillati</taxon>
        <taxon>Actinomycetota</taxon>
        <taxon>Actinomycetes</taxon>
        <taxon>Mycobacteriales</taxon>
        <taxon>Nocardiaceae</taxon>
        <taxon>Nocardia</taxon>
    </lineage>
</organism>
<dbReference type="EMBL" id="BAFO02000034">
    <property type="protein sequence ID" value="GAD87423.1"/>
    <property type="molecule type" value="Genomic_DNA"/>
</dbReference>
<dbReference type="OrthoDB" id="4318225at2"/>
<dbReference type="Gene3D" id="3.40.50.410">
    <property type="entry name" value="von Willebrand factor, type A domain"/>
    <property type="match status" value="1"/>
</dbReference>
<dbReference type="InterPro" id="IPR036465">
    <property type="entry name" value="vWFA_dom_sf"/>
</dbReference>
<dbReference type="STRING" id="1824.SAMN05444423_104500"/>
<gene>
    <name evidence="4" type="ORF">NCAST_34_05520</name>
</gene>
<feature type="signal peptide" evidence="2">
    <location>
        <begin position="1"/>
        <end position="29"/>
    </location>
</feature>
<dbReference type="Pfam" id="PF13519">
    <property type="entry name" value="VWA_2"/>
    <property type="match status" value="1"/>
</dbReference>
<name>U5EM68_NOCAS</name>
<keyword evidence="1" id="KW-0472">Membrane</keyword>
<keyword evidence="1" id="KW-0812">Transmembrane</keyword>
<evidence type="ECO:0000313" key="4">
    <source>
        <dbReference type="EMBL" id="GAD87423.1"/>
    </source>
</evidence>
<evidence type="ECO:0000313" key="5">
    <source>
        <dbReference type="Proteomes" id="UP000017048"/>
    </source>
</evidence>
<evidence type="ECO:0000256" key="2">
    <source>
        <dbReference type="SAM" id="SignalP"/>
    </source>
</evidence>
<feature type="transmembrane region" description="Helical" evidence="1">
    <location>
        <begin position="587"/>
        <end position="611"/>
    </location>
</feature>
<accession>U5EM68</accession>
<evidence type="ECO:0000256" key="1">
    <source>
        <dbReference type="SAM" id="Phobius"/>
    </source>
</evidence>
<dbReference type="Proteomes" id="UP000017048">
    <property type="component" value="Unassembled WGS sequence"/>
</dbReference>